<dbReference type="EMBL" id="BSDZ01000080">
    <property type="protein sequence ID" value="GLI68811.1"/>
    <property type="molecule type" value="Genomic_DNA"/>
</dbReference>
<evidence type="ECO:0000313" key="1">
    <source>
        <dbReference type="EMBL" id="GLI68811.1"/>
    </source>
</evidence>
<comment type="caution">
    <text evidence="1">The sequence shown here is derived from an EMBL/GenBank/DDBJ whole genome shotgun (WGS) entry which is preliminary data.</text>
</comment>
<evidence type="ECO:0000313" key="2">
    <source>
        <dbReference type="Proteomes" id="UP001165090"/>
    </source>
</evidence>
<reference evidence="1 2" key="1">
    <citation type="journal article" date="2023" name="IScience">
        <title>Expanded male sex-determining region conserved during the evolution of homothallism in the green alga Volvox.</title>
        <authorList>
            <person name="Yamamoto K."/>
            <person name="Matsuzaki R."/>
            <person name="Mahakham W."/>
            <person name="Heman W."/>
            <person name="Sekimoto H."/>
            <person name="Kawachi M."/>
            <person name="Minakuchi Y."/>
            <person name="Toyoda A."/>
            <person name="Nozaki H."/>
        </authorList>
    </citation>
    <scope>NUCLEOTIDE SEQUENCE [LARGE SCALE GENOMIC DNA]</scope>
    <source>
        <strain evidence="1 2">NIES-4468</strain>
    </source>
</reference>
<proteinExistence type="predicted"/>
<dbReference type="Proteomes" id="UP001165090">
    <property type="component" value="Unassembled WGS sequence"/>
</dbReference>
<accession>A0ABQ5SHY3</accession>
<keyword evidence="2" id="KW-1185">Reference proteome</keyword>
<protein>
    <submittedName>
        <fullName evidence="1">Uncharacterized protein</fullName>
    </submittedName>
</protein>
<gene>
    <name evidence="1" type="ORF">VaNZ11_013313</name>
</gene>
<organism evidence="1 2">
    <name type="scientific">Volvox africanus</name>
    <dbReference type="NCBI Taxonomy" id="51714"/>
    <lineage>
        <taxon>Eukaryota</taxon>
        <taxon>Viridiplantae</taxon>
        <taxon>Chlorophyta</taxon>
        <taxon>core chlorophytes</taxon>
        <taxon>Chlorophyceae</taxon>
        <taxon>CS clade</taxon>
        <taxon>Chlamydomonadales</taxon>
        <taxon>Volvocaceae</taxon>
        <taxon>Volvox</taxon>
    </lineage>
</organism>
<name>A0ABQ5SHY3_9CHLO</name>
<sequence>MAGSQWCGGAPSPATSAAAAPATATAIPHSPPSVANAGNVNVPPVLPAPLKGMELRCRPPQVKAILKFKSTDRRSSNSRLFEAFPPCRVREQCRQHRWLHRPPRLPAGVGAQPVMVRAIQHFAVEHQNHHPPLLPHELQQLEAQRRRFRQHLGPALVHTLSGLNELTQLTELKMSGPLIARTAEHLEQRPRYPTGT</sequence>